<dbReference type="GO" id="GO:0004660">
    <property type="term" value="F:protein farnesyltransferase activity"/>
    <property type="evidence" value="ECO:0007669"/>
    <property type="project" value="UniProtKB-EC"/>
</dbReference>
<protein>
    <recommendedName>
        <fullName evidence="9">Protein farnesyltransferase/geranylgeranyltransferase type-1 subunit alpha</fullName>
        <ecNumber evidence="4">2.5.1.58</ecNumber>
        <ecNumber evidence="3">2.5.1.59</ecNumber>
    </recommendedName>
    <alternativeName>
        <fullName evidence="12">CAAX farnesyltransferase subunit alpha</fullName>
    </alternativeName>
    <alternativeName>
        <fullName evidence="11">FTase-alpha</fullName>
    </alternativeName>
    <alternativeName>
        <fullName evidence="10">Ras proteins prenyltransferase subunit alpha</fullName>
    </alternativeName>
    <alternativeName>
        <fullName evidence="13">Type I protein geranyl-geranyltransferase subunit alpha</fullName>
    </alternativeName>
</protein>
<dbReference type="EC" id="2.5.1.58" evidence="4"/>
<dbReference type="EMBL" id="ML002213">
    <property type="protein sequence ID" value="RKP40338.1"/>
    <property type="molecule type" value="Genomic_DNA"/>
</dbReference>
<reference evidence="15" key="1">
    <citation type="journal article" date="2018" name="Nat. Microbiol.">
        <title>Leveraging single-cell genomics to expand the fungal tree of life.</title>
        <authorList>
            <person name="Ahrendt S.R."/>
            <person name="Quandt C.A."/>
            <person name="Ciobanu D."/>
            <person name="Clum A."/>
            <person name="Salamov A."/>
            <person name="Andreopoulos B."/>
            <person name="Cheng J.F."/>
            <person name="Woyke T."/>
            <person name="Pelin A."/>
            <person name="Henrissat B."/>
            <person name="Reynolds N.K."/>
            <person name="Benny G.L."/>
            <person name="Smith M.E."/>
            <person name="James T.Y."/>
            <person name="Grigoriev I.V."/>
        </authorList>
    </citation>
    <scope>NUCLEOTIDE SEQUENCE [LARGE SCALE GENOMIC DNA]</scope>
    <source>
        <strain evidence="15">RSA 468</strain>
    </source>
</reference>
<evidence type="ECO:0000256" key="6">
    <source>
        <dbReference type="ARBA" id="ARBA00022679"/>
    </source>
</evidence>
<comment type="cofactor">
    <cofactor evidence="1">
        <name>Mg(2+)</name>
        <dbReference type="ChEBI" id="CHEBI:18420"/>
    </cofactor>
</comment>
<evidence type="ECO:0000256" key="9">
    <source>
        <dbReference type="ARBA" id="ARBA00040965"/>
    </source>
</evidence>
<evidence type="ECO:0000256" key="13">
    <source>
        <dbReference type="ARBA" id="ARBA00043219"/>
    </source>
</evidence>
<evidence type="ECO:0000256" key="2">
    <source>
        <dbReference type="ARBA" id="ARBA00006734"/>
    </source>
</evidence>
<keyword evidence="7" id="KW-0677">Repeat</keyword>
<evidence type="ECO:0000256" key="8">
    <source>
        <dbReference type="ARBA" id="ARBA00022842"/>
    </source>
</evidence>
<evidence type="ECO:0000256" key="12">
    <source>
        <dbReference type="ARBA" id="ARBA00043086"/>
    </source>
</evidence>
<accession>A0A4Q0A381</accession>
<dbReference type="SUPFAM" id="SSF48439">
    <property type="entry name" value="Protein prenylyltransferase"/>
    <property type="match status" value="1"/>
</dbReference>
<dbReference type="PROSITE" id="PS51147">
    <property type="entry name" value="PFTA"/>
    <property type="match status" value="4"/>
</dbReference>
<evidence type="ECO:0000313" key="15">
    <source>
        <dbReference type="Proteomes" id="UP000268162"/>
    </source>
</evidence>
<evidence type="ECO:0000313" key="14">
    <source>
        <dbReference type="EMBL" id="RKP40338.1"/>
    </source>
</evidence>
<dbReference type="GO" id="GO:0005965">
    <property type="term" value="C:protein farnesyltransferase complex"/>
    <property type="evidence" value="ECO:0007669"/>
    <property type="project" value="TreeGrafter"/>
</dbReference>
<dbReference type="EC" id="2.5.1.59" evidence="3"/>
<evidence type="ECO:0000256" key="5">
    <source>
        <dbReference type="ARBA" id="ARBA00022602"/>
    </source>
</evidence>
<keyword evidence="5" id="KW-0637">Prenyltransferase</keyword>
<dbReference type="STRING" id="215637.A0A4Q0A381"/>
<evidence type="ECO:0000256" key="3">
    <source>
        <dbReference type="ARBA" id="ARBA00012700"/>
    </source>
</evidence>
<dbReference type="PANTHER" id="PTHR11129">
    <property type="entry name" value="PROTEIN FARNESYLTRANSFERASE ALPHA SUBUNIT/RAB GERANYLGERANYL TRANSFERASE ALPHA SUBUNIT"/>
    <property type="match status" value="1"/>
</dbReference>
<dbReference type="GO" id="GO:0004662">
    <property type="term" value="F:CAAX-protein geranylgeranyltransferase activity"/>
    <property type="evidence" value="ECO:0007669"/>
    <property type="project" value="UniProtKB-EC"/>
</dbReference>
<comment type="similarity">
    <text evidence="2">Belongs to the protein prenyltransferase subunit alpha family.</text>
</comment>
<dbReference type="AlphaFoldDB" id="A0A4Q0A381"/>
<keyword evidence="15" id="KW-1185">Reference proteome</keyword>
<dbReference type="PANTHER" id="PTHR11129:SF1">
    <property type="entry name" value="PROTEIN FARNESYLTRANSFERASE_GERANYLGERANYLTRANSFERASE TYPE-1 SUBUNIT ALPHA"/>
    <property type="match status" value="1"/>
</dbReference>
<evidence type="ECO:0000256" key="10">
    <source>
        <dbReference type="ARBA" id="ARBA00041392"/>
    </source>
</evidence>
<dbReference type="Pfam" id="PF01239">
    <property type="entry name" value="PPTA"/>
    <property type="match status" value="4"/>
</dbReference>
<dbReference type="Proteomes" id="UP000268162">
    <property type="component" value="Unassembled WGS sequence"/>
</dbReference>
<evidence type="ECO:0000256" key="11">
    <source>
        <dbReference type="ARBA" id="ARBA00042436"/>
    </source>
</evidence>
<dbReference type="InterPro" id="IPR002088">
    <property type="entry name" value="Prenyl_trans_a"/>
</dbReference>
<keyword evidence="6" id="KW-0808">Transferase</keyword>
<dbReference type="GO" id="GO:0005953">
    <property type="term" value="C:CAAX-protein geranylgeranyltransferase complex"/>
    <property type="evidence" value="ECO:0007669"/>
    <property type="project" value="TreeGrafter"/>
</dbReference>
<name>A0A4Q0A381_9FUNG</name>
<evidence type="ECO:0000256" key="4">
    <source>
        <dbReference type="ARBA" id="ARBA00012702"/>
    </source>
</evidence>
<dbReference type="Gene3D" id="1.25.40.120">
    <property type="entry name" value="Protein prenylyltransferase"/>
    <property type="match status" value="1"/>
</dbReference>
<gene>
    <name evidence="14" type="ORF">BJ085DRAFT_42542</name>
</gene>
<sequence length="228" mass="27020">MQFESDDLPLSQRAEWKDVTPIPQDDGLHPIAPISYTKEYSEVMDYFRAISRQKELSPRALQLTEEIIWINPGHYTAWAYRLDILKHLNVDLRTELTFLDEFAEENPKTYQLWHHRREIIKLLDDPSGEMAVIAKILQEDSKNFHAWSYRQWILTRFQLWEGELTYIELMLDQDVRNNSAWNQRYFVVTRGNTVTPDSGATLQREIDYSLAKIRLAPNNESPWVYCRG</sequence>
<evidence type="ECO:0000256" key="1">
    <source>
        <dbReference type="ARBA" id="ARBA00001946"/>
    </source>
</evidence>
<keyword evidence="8" id="KW-0460">Magnesium</keyword>
<evidence type="ECO:0000256" key="7">
    <source>
        <dbReference type="ARBA" id="ARBA00022737"/>
    </source>
</evidence>
<organism evidence="14 15">
    <name type="scientific">Dimargaris cristalligena</name>
    <dbReference type="NCBI Taxonomy" id="215637"/>
    <lineage>
        <taxon>Eukaryota</taxon>
        <taxon>Fungi</taxon>
        <taxon>Fungi incertae sedis</taxon>
        <taxon>Zoopagomycota</taxon>
        <taxon>Kickxellomycotina</taxon>
        <taxon>Dimargaritomycetes</taxon>
        <taxon>Dimargaritales</taxon>
        <taxon>Dimargaritaceae</taxon>
        <taxon>Dimargaris</taxon>
    </lineage>
</organism>
<proteinExistence type="inferred from homology"/>